<accession>A0ABP6GM06</accession>
<feature type="transmembrane region" description="Helical" evidence="1">
    <location>
        <begin position="480"/>
        <end position="500"/>
    </location>
</feature>
<feature type="transmembrane region" description="Helical" evidence="1">
    <location>
        <begin position="222"/>
        <end position="241"/>
    </location>
</feature>
<evidence type="ECO:0000256" key="1">
    <source>
        <dbReference type="SAM" id="Phobius"/>
    </source>
</evidence>
<protein>
    <recommendedName>
        <fullName evidence="4">PH domain-containing protein</fullName>
    </recommendedName>
</protein>
<name>A0ABP6GM06_9ACTN</name>
<dbReference type="EMBL" id="BAAATZ010000008">
    <property type="protein sequence ID" value="GAA2725227.1"/>
    <property type="molecule type" value="Genomic_DNA"/>
</dbReference>
<keyword evidence="1" id="KW-0472">Membrane</keyword>
<reference evidence="3" key="1">
    <citation type="journal article" date="2019" name="Int. J. Syst. Evol. Microbiol.">
        <title>The Global Catalogue of Microorganisms (GCM) 10K type strain sequencing project: providing services to taxonomists for standard genome sequencing and annotation.</title>
        <authorList>
            <consortium name="The Broad Institute Genomics Platform"/>
            <consortium name="The Broad Institute Genome Sequencing Center for Infectious Disease"/>
            <person name="Wu L."/>
            <person name="Ma J."/>
        </authorList>
    </citation>
    <scope>NUCLEOTIDE SEQUENCE [LARGE SCALE GENOMIC DNA]</scope>
    <source>
        <strain evidence="3">JCM 8201</strain>
    </source>
</reference>
<keyword evidence="3" id="KW-1185">Reference proteome</keyword>
<sequence length="620" mass="66295">MERVTIPPVDHELVGLRAEGRRPPGGAPFSLLALAFALIPLNPPWLWASLVLGFSVLPLVTPGARPGPSWRLSPAGLELADRDGRVVQGYSPGRIQELSISADELVLTVHHKFGTTQLGTLPEMGFEPHAFFVTARRLGLVIRVVDGDFAPDPDEEQDYLDVEASLMAAVVEPAETRGEPVVLASRLQRSARLRLVLLGGAAIALAWTMVVLAAVQGTPTPASRFGAGLWALAGSVVLLALRRRLRRNAPVHWTVSAEEVQGLPASSIGAILLGPGPELDAMTGEPDYAPLTAVVFDHRLRVMGHLHARGVDEFQLAHTLDEHGYKVISTAPASPRPSEYGLEGLPEIFAQVPGGRLVVGEDGLGWADMAGDVMLKMPADRIGVIELLTVDGHAWLRVYDNEGEEFLTAPLKALRIARTDLREKARSAGLPVTDAEYEAYLSAAFHGAVSTLAAEDPVPPPVPEAGPGALLDATPRSRMWGYGITSAICLLVAMTAAWVFTGFGAALAWSVPGGLLAGLAGAWLYDRNRSQLRVSMHGIASVTRLGRTDWSLRRETVGGIGIDHSTEGVPRLVVWSPGGRVLRRVTFAPDLSELRRACEKYGLPWGPPDRSGSAAPPPEM</sequence>
<gene>
    <name evidence="2" type="ORF">GCM10010439_24750</name>
</gene>
<feature type="transmembrane region" description="Helical" evidence="1">
    <location>
        <begin position="506"/>
        <end position="525"/>
    </location>
</feature>
<dbReference type="Proteomes" id="UP001501842">
    <property type="component" value="Unassembled WGS sequence"/>
</dbReference>
<comment type="caution">
    <text evidence="2">The sequence shown here is derived from an EMBL/GenBank/DDBJ whole genome shotgun (WGS) entry which is preliminary data.</text>
</comment>
<evidence type="ECO:0000313" key="3">
    <source>
        <dbReference type="Proteomes" id="UP001501842"/>
    </source>
</evidence>
<evidence type="ECO:0008006" key="4">
    <source>
        <dbReference type="Google" id="ProtNLM"/>
    </source>
</evidence>
<evidence type="ECO:0000313" key="2">
    <source>
        <dbReference type="EMBL" id="GAA2725227.1"/>
    </source>
</evidence>
<feature type="transmembrane region" description="Helical" evidence="1">
    <location>
        <begin position="195"/>
        <end position="216"/>
    </location>
</feature>
<keyword evidence="1" id="KW-1133">Transmembrane helix</keyword>
<keyword evidence="1" id="KW-0812">Transmembrane</keyword>
<organism evidence="2 3">
    <name type="scientific">Actinocorallia aurantiaca</name>
    <dbReference type="NCBI Taxonomy" id="46204"/>
    <lineage>
        <taxon>Bacteria</taxon>
        <taxon>Bacillati</taxon>
        <taxon>Actinomycetota</taxon>
        <taxon>Actinomycetes</taxon>
        <taxon>Streptosporangiales</taxon>
        <taxon>Thermomonosporaceae</taxon>
        <taxon>Actinocorallia</taxon>
    </lineage>
</organism>
<proteinExistence type="predicted"/>